<feature type="transmembrane region" description="Helical" evidence="1">
    <location>
        <begin position="315"/>
        <end position="333"/>
    </location>
</feature>
<dbReference type="Pfam" id="PF00583">
    <property type="entry name" value="Acetyltransf_1"/>
    <property type="match status" value="1"/>
</dbReference>
<dbReference type="CDD" id="cd04301">
    <property type="entry name" value="NAT_SF"/>
    <property type="match status" value="1"/>
</dbReference>
<organism evidence="3 4">
    <name type="scientific">Ornatilinea apprima</name>
    <dbReference type="NCBI Taxonomy" id="1134406"/>
    <lineage>
        <taxon>Bacteria</taxon>
        <taxon>Bacillati</taxon>
        <taxon>Chloroflexota</taxon>
        <taxon>Anaerolineae</taxon>
        <taxon>Anaerolineales</taxon>
        <taxon>Anaerolineaceae</taxon>
        <taxon>Ornatilinea</taxon>
    </lineage>
</organism>
<feature type="transmembrane region" description="Helical" evidence="1">
    <location>
        <begin position="169"/>
        <end position="188"/>
    </location>
</feature>
<dbReference type="EMBL" id="LGCL01000031">
    <property type="protein sequence ID" value="KPL74847.1"/>
    <property type="molecule type" value="Genomic_DNA"/>
</dbReference>
<dbReference type="STRING" id="1134406.ADN00_13495"/>
<feature type="transmembrane region" description="Helical" evidence="1">
    <location>
        <begin position="272"/>
        <end position="294"/>
    </location>
</feature>
<dbReference type="AlphaFoldDB" id="A0A0P6X4L4"/>
<feature type="transmembrane region" description="Helical" evidence="1">
    <location>
        <begin position="339"/>
        <end position="358"/>
    </location>
</feature>
<comment type="caution">
    <text evidence="3">The sequence shown here is derived from an EMBL/GenBank/DDBJ whole genome shotgun (WGS) entry which is preliminary data.</text>
</comment>
<evidence type="ECO:0000313" key="3">
    <source>
        <dbReference type="EMBL" id="KPL74847.1"/>
    </source>
</evidence>
<sequence length="360" mass="40116">MINPELLIRPIRDGEKAEAQRVMRRAFSPPTWLFQTWSKDVLVAEHAGRIVGGVVLKVFTASKRKVGFVSWLFTDPEARGLGAGQALIEGALAFFEAQGCTEFSACVEGYNTSSSKVFSTRGFTILSLGEQLRRYGFGILPYWWHSFHFIDVGHFLWVKPGEEQPDSPLLQWLGTWLINALLLLVAVWRVGTLSVNDLWTIPTAILALFGLRSLAMWGAAKAQGFAVRFRAWESSTTLVAIIALLFGGFFPFPGSFYPVGNEWRYRDVLPKIGPMALAGTLATLVVAWGSWAALRWNLAPGLGPVLFPLQQLSRMLAILESIVAFFPLISYNGRRLWDWNRVIWALVSLAAVALVFLARL</sequence>
<keyword evidence="1" id="KW-0812">Transmembrane</keyword>
<feature type="transmembrane region" description="Helical" evidence="1">
    <location>
        <begin position="200"/>
        <end position="219"/>
    </location>
</feature>
<keyword evidence="1" id="KW-1133">Transmembrane helix</keyword>
<dbReference type="RefSeq" id="WP_075063547.1">
    <property type="nucleotide sequence ID" value="NZ_LGCL01000031.1"/>
</dbReference>
<feature type="transmembrane region" description="Helical" evidence="1">
    <location>
        <begin position="231"/>
        <end position="252"/>
    </location>
</feature>
<keyword evidence="1" id="KW-0472">Membrane</keyword>
<dbReference type="Gene3D" id="3.40.630.30">
    <property type="match status" value="1"/>
</dbReference>
<dbReference type="OrthoDB" id="5319888at2"/>
<evidence type="ECO:0000259" key="2">
    <source>
        <dbReference type="PROSITE" id="PS51186"/>
    </source>
</evidence>
<protein>
    <recommendedName>
        <fullName evidence="2">N-acetyltransferase domain-containing protein</fullName>
    </recommendedName>
</protein>
<evidence type="ECO:0000313" key="4">
    <source>
        <dbReference type="Proteomes" id="UP000050417"/>
    </source>
</evidence>
<gene>
    <name evidence="3" type="ORF">ADN00_13495</name>
</gene>
<feature type="domain" description="N-acetyltransferase" evidence="2">
    <location>
        <begin position="6"/>
        <end position="162"/>
    </location>
</feature>
<keyword evidence="4" id="KW-1185">Reference proteome</keyword>
<dbReference type="SUPFAM" id="SSF55729">
    <property type="entry name" value="Acyl-CoA N-acyltransferases (Nat)"/>
    <property type="match status" value="1"/>
</dbReference>
<dbReference type="InterPro" id="IPR000182">
    <property type="entry name" value="GNAT_dom"/>
</dbReference>
<accession>A0A0P6X4L4</accession>
<proteinExistence type="predicted"/>
<dbReference type="Proteomes" id="UP000050417">
    <property type="component" value="Unassembled WGS sequence"/>
</dbReference>
<dbReference type="InterPro" id="IPR016181">
    <property type="entry name" value="Acyl_CoA_acyltransferase"/>
</dbReference>
<evidence type="ECO:0000256" key="1">
    <source>
        <dbReference type="SAM" id="Phobius"/>
    </source>
</evidence>
<name>A0A0P6X4L4_9CHLR</name>
<dbReference type="PROSITE" id="PS51186">
    <property type="entry name" value="GNAT"/>
    <property type="match status" value="1"/>
</dbReference>
<reference evidence="3 4" key="1">
    <citation type="submission" date="2015-07" db="EMBL/GenBank/DDBJ databases">
        <title>Genome sequence of Ornatilinea apprima DSM 23815.</title>
        <authorList>
            <person name="Hemp J."/>
            <person name="Ward L.M."/>
            <person name="Pace L.A."/>
            <person name="Fischer W.W."/>
        </authorList>
    </citation>
    <scope>NUCLEOTIDE SEQUENCE [LARGE SCALE GENOMIC DNA]</scope>
    <source>
        <strain evidence="3 4">P3M-1</strain>
    </source>
</reference>
<dbReference type="GO" id="GO:0016747">
    <property type="term" value="F:acyltransferase activity, transferring groups other than amino-acyl groups"/>
    <property type="evidence" value="ECO:0007669"/>
    <property type="project" value="InterPro"/>
</dbReference>